<sequence length="255" mass="27448">MSRSSSTMRIVEVGSMLRIIPTSPALAQRICIVLYIGDPKKHIDTNCLAADTSGKHGASTMDSCAATCTSLIFYKGIQMNASMTTLRKNLIIAMSVLGMGAASLTVHAQEAAASAPAASTKMQHDGQRGPHRGGNPAERMAKYQARLHDKLKLTAAQEPAWATFTAANAPKKPMGDWKAKREAMAKLSAPERMEQWIAMSKERIASQESRLASLKTFYAVLTPEQKKVFDDSVPGGKHGGHRGGHHGMQEHPKAG</sequence>
<dbReference type="Gene3D" id="1.20.120.1490">
    <property type="match status" value="1"/>
</dbReference>
<dbReference type="EMBL" id="CP023422">
    <property type="protein sequence ID" value="ATD59338.1"/>
    <property type="molecule type" value="Genomic_DNA"/>
</dbReference>
<dbReference type="Proteomes" id="UP000218437">
    <property type="component" value="Chromosome"/>
</dbReference>
<name>A0A290WRQ7_9BURK</name>
<protein>
    <recommendedName>
        <fullName evidence="4">LTXXQ motif family protein</fullName>
    </recommendedName>
</protein>
<dbReference type="GO" id="GO:0042597">
    <property type="term" value="C:periplasmic space"/>
    <property type="evidence" value="ECO:0007669"/>
    <property type="project" value="InterPro"/>
</dbReference>
<gene>
    <name evidence="2" type="ORF">CNX70_03385</name>
</gene>
<evidence type="ECO:0008006" key="4">
    <source>
        <dbReference type="Google" id="ProtNLM"/>
    </source>
</evidence>
<dbReference type="AlphaFoldDB" id="A0A290WRQ7"/>
<evidence type="ECO:0000256" key="1">
    <source>
        <dbReference type="SAM" id="MobiDB-lite"/>
    </source>
</evidence>
<feature type="region of interest" description="Disordered" evidence="1">
    <location>
        <begin position="115"/>
        <end position="137"/>
    </location>
</feature>
<dbReference type="KEGG" id="jsv:CNX70_03385"/>
<reference evidence="2 3" key="1">
    <citation type="submission" date="2017-09" db="EMBL/GenBank/DDBJ databases">
        <title>Complete genome sequence of Janthinobacterium svalbardensis PAMC 27463.</title>
        <authorList>
            <person name="Cho Y.-J."/>
            <person name="Cho A."/>
            <person name="Kim O.-S."/>
            <person name="Lee J.-I."/>
        </authorList>
    </citation>
    <scope>NUCLEOTIDE SEQUENCE [LARGE SCALE GENOMIC DNA]</scope>
    <source>
        <strain evidence="2 3">PAMC 27463</strain>
    </source>
</reference>
<proteinExistence type="predicted"/>
<organism evidence="2 3">
    <name type="scientific">Janthinobacterium svalbardensis</name>
    <dbReference type="NCBI Taxonomy" id="368607"/>
    <lineage>
        <taxon>Bacteria</taxon>
        <taxon>Pseudomonadati</taxon>
        <taxon>Pseudomonadota</taxon>
        <taxon>Betaproteobacteria</taxon>
        <taxon>Burkholderiales</taxon>
        <taxon>Oxalobacteraceae</taxon>
        <taxon>Janthinobacterium</taxon>
    </lineage>
</organism>
<evidence type="ECO:0000313" key="2">
    <source>
        <dbReference type="EMBL" id="ATD59338.1"/>
    </source>
</evidence>
<accession>A0A290WRQ7</accession>
<dbReference type="InterPro" id="IPR012899">
    <property type="entry name" value="LTXXQ"/>
</dbReference>
<dbReference type="Pfam" id="PF07813">
    <property type="entry name" value="LTXXQ"/>
    <property type="match status" value="1"/>
</dbReference>
<keyword evidence="3" id="KW-1185">Reference proteome</keyword>
<feature type="region of interest" description="Disordered" evidence="1">
    <location>
        <begin position="229"/>
        <end position="255"/>
    </location>
</feature>
<evidence type="ECO:0000313" key="3">
    <source>
        <dbReference type="Proteomes" id="UP000218437"/>
    </source>
</evidence>